<keyword evidence="4" id="KW-1185">Reference proteome</keyword>
<evidence type="ECO:0000313" key="4">
    <source>
        <dbReference type="Proteomes" id="UP000001940"/>
    </source>
</evidence>
<dbReference type="UCSC" id="K12F2.2a">
    <property type="organism name" value="c. elegans"/>
</dbReference>
<feature type="region of interest" description="Disordered" evidence="2">
    <location>
        <begin position="120"/>
        <end position="143"/>
    </location>
</feature>
<gene>
    <name evidence="3 5" type="primary">vab-8</name>
    <name evidence="3" type="ORF">CELE_K12F2.2</name>
    <name evidence="5" type="ORF">K12F2.2</name>
</gene>
<dbReference type="GO" id="GO:0040025">
    <property type="term" value="P:vulval development"/>
    <property type="evidence" value="ECO:0000315"/>
    <property type="project" value="WormBase"/>
</dbReference>
<dbReference type="WormBase" id="K12F2.2c">
    <property type="protein sequence ID" value="CE21070"/>
    <property type="gene ID" value="WBGene00006874"/>
    <property type="gene designation" value="vab-8"/>
</dbReference>
<dbReference type="AlphaFoldDB" id="A8DZ45"/>
<organism evidence="3 4">
    <name type="scientific">Caenorhabditis elegans</name>
    <dbReference type="NCBI Taxonomy" id="6239"/>
    <lineage>
        <taxon>Eukaryota</taxon>
        <taxon>Metazoa</taxon>
        <taxon>Ecdysozoa</taxon>
        <taxon>Nematoda</taxon>
        <taxon>Chromadorea</taxon>
        <taxon>Rhabditida</taxon>
        <taxon>Rhabditina</taxon>
        <taxon>Rhabditomorpha</taxon>
        <taxon>Rhabditoidea</taxon>
        <taxon>Rhabditidae</taxon>
        <taxon>Peloderinae</taxon>
        <taxon>Caenorhabditis</taxon>
    </lineage>
</organism>
<sequence>MLRGHTPFLSASLKLYDELCSPPSSSRASPAPPAAFGGKTSEKREDFGIMIAQPSIPLMKAKSKYNLDDGKMKQIMQWMETSEAPPILFSSPCYENSATSVEELRECVGILSHPLEDIIEQEEESMRTSTATTGGSKKDHPLRILSKQDLNVEPEIKDKQEENELELVMAASLSSMRSHDILAKLEAMRNAQNGNSVQNIGNSQSNTDMDVSEMDVYRRASHLEEYAMQRVREIEENKLKNKKKIKLGLNCCQQQSMISSGSTVVDWSQIERKKEKEREVHEEEMRKEMLRERRAKLKITELEIKRERNLIDKELDDKKGIANSIARQLQHFSLSPCRGGRTHRSVSTHRIDPPNASLPSTPTMSHKKVIGGSLAKLSASGASGSTGAPPSPALGYHQSLPRHSKLPTSVNGRRASAERERKSNKASRNSCSKERKISGSKEELQWRSPYAQMTSPKSYGGPGTSSSGRGSSAPGSDFETPVVSTTEKSANGTIPRSKRQSYSASSGYESANDYHIYSTTNKKPHILDKKRNEEKLSLVRQADEIRHRQWQLKKELEEAKRAIGQEDDAKMIANSSDQRLNGLSRTTMIDAMLQENRILEKRLVACRNHSMLVTTFI</sequence>
<dbReference type="GO" id="GO:0016477">
    <property type="term" value="P:cell migration"/>
    <property type="evidence" value="ECO:0000315"/>
    <property type="project" value="WormBase"/>
</dbReference>
<feature type="compositionally biased region" description="Low complexity" evidence="2">
    <location>
        <begin position="455"/>
        <end position="476"/>
    </location>
</feature>
<dbReference type="Bgee" id="WBGene00006874">
    <property type="expression patterns" value="Expressed in pharyngeal muscle cell (C elegans) and 3 other cell types or tissues"/>
</dbReference>
<dbReference type="ExpressionAtlas" id="A8DZ45">
    <property type="expression patterns" value="baseline"/>
</dbReference>
<evidence type="ECO:0000256" key="1">
    <source>
        <dbReference type="SAM" id="Coils"/>
    </source>
</evidence>
<dbReference type="InterPro" id="IPR027640">
    <property type="entry name" value="Kinesin-like_fam"/>
</dbReference>
<dbReference type="GeneID" id="179675"/>
<dbReference type="PANTHER" id="PTHR21608">
    <property type="entry name" value="KINESIN-LIKE PROTEIN CG14535"/>
    <property type="match status" value="1"/>
</dbReference>
<proteinExistence type="predicted"/>
<reference evidence="3 4" key="1">
    <citation type="journal article" date="1998" name="Science">
        <title>Genome sequence of the nematode C. elegans: a platform for investigating biology.</title>
        <authorList>
            <consortium name="The C. elegans sequencing consortium"/>
            <person name="Sulson J.E."/>
            <person name="Waterston R."/>
        </authorList>
    </citation>
    <scope>NUCLEOTIDE SEQUENCE [LARGE SCALE GENOMIC DNA]</scope>
    <source>
        <strain evidence="3 4">Bristol N2</strain>
    </source>
</reference>
<dbReference type="GO" id="GO:0005865">
    <property type="term" value="C:striated muscle thin filament"/>
    <property type="evidence" value="ECO:0000314"/>
    <property type="project" value="WormBase"/>
</dbReference>
<dbReference type="PANTHER" id="PTHR21608:SF7">
    <property type="entry name" value="KINESIN-LIKE PROTEIN CG14535"/>
    <property type="match status" value="1"/>
</dbReference>
<evidence type="ECO:0000256" key="2">
    <source>
        <dbReference type="SAM" id="MobiDB-lite"/>
    </source>
</evidence>
<feature type="region of interest" description="Disordered" evidence="2">
    <location>
        <begin position="335"/>
        <end position="366"/>
    </location>
</feature>
<dbReference type="GO" id="GO:0018991">
    <property type="term" value="P:egg-laying behavior"/>
    <property type="evidence" value="ECO:0000315"/>
    <property type="project" value="WormBase"/>
</dbReference>
<dbReference type="RefSeq" id="NP_001122977.1">
    <property type="nucleotide sequence ID" value="NM_001129505.5"/>
</dbReference>
<dbReference type="GO" id="GO:0003777">
    <property type="term" value="F:microtubule motor activity"/>
    <property type="evidence" value="ECO:0007669"/>
    <property type="project" value="InterPro"/>
</dbReference>
<name>A8DZ45_CAEEL</name>
<dbReference type="GO" id="GO:0040011">
    <property type="term" value="P:locomotion"/>
    <property type="evidence" value="ECO:0000315"/>
    <property type="project" value="WormBase"/>
</dbReference>
<accession>A8DZ45</accession>
<dbReference type="GO" id="GO:0008078">
    <property type="term" value="P:mesodermal cell migration"/>
    <property type="evidence" value="ECO:0000315"/>
    <property type="project" value="WormBase"/>
</dbReference>
<dbReference type="GO" id="GO:0030334">
    <property type="term" value="P:regulation of cell migration"/>
    <property type="evidence" value="ECO:0000315"/>
    <property type="project" value="WormBase"/>
</dbReference>
<dbReference type="GO" id="GO:0007411">
    <property type="term" value="P:axon guidance"/>
    <property type="evidence" value="ECO:0000315"/>
    <property type="project" value="WormBase"/>
</dbReference>
<feature type="region of interest" description="Disordered" evidence="2">
    <location>
        <begin position="22"/>
        <end position="42"/>
    </location>
</feature>
<evidence type="ECO:0000313" key="5">
    <source>
        <dbReference type="WormBase" id="K12F2.2c"/>
    </source>
</evidence>
<dbReference type="OrthoDB" id="8862460at2759"/>
<feature type="region of interest" description="Disordered" evidence="2">
    <location>
        <begin position="378"/>
        <end position="508"/>
    </location>
</feature>
<dbReference type="CTD" id="179675"/>
<protein>
    <submittedName>
        <fullName evidence="3">Kinesin-like protein vab-8</fullName>
    </submittedName>
</protein>
<dbReference type="AGR" id="WB:WBGene00006874"/>
<dbReference type="Proteomes" id="UP000001940">
    <property type="component" value="Chromosome V"/>
</dbReference>
<dbReference type="SMR" id="A8DZ45"/>
<feature type="compositionally biased region" description="Basic and acidic residues" evidence="2">
    <location>
        <begin position="431"/>
        <end position="445"/>
    </location>
</feature>
<feature type="compositionally biased region" description="Low complexity" evidence="2">
    <location>
        <begin position="378"/>
        <end position="388"/>
    </location>
</feature>
<dbReference type="GO" id="GO:0001764">
    <property type="term" value="P:neuron migration"/>
    <property type="evidence" value="ECO:0000315"/>
    <property type="project" value="WormBase"/>
</dbReference>
<dbReference type="EMBL" id="BX284605">
    <property type="protein sequence ID" value="CAP09183.1"/>
    <property type="molecule type" value="Genomic_DNA"/>
</dbReference>
<dbReference type="GO" id="GO:0007018">
    <property type="term" value="P:microtubule-based movement"/>
    <property type="evidence" value="ECO:0007669"/>
    <property type="project" value="InterPro"/>
</dbReference>
<dbReference type="HOGENOM" id="CLU_287890_0_0_1"/>
<feature type="coiled-coil region" evidence="1">
    <location>
        <begin position="273"/>
        <end position="300"/>
    </location>
</feature>
<evidence type="ECO:0000313" key="3">
    <source>
        <dbReference type="EMBL" id="CAP09183.1"/>
    </source>
</evidence>
<keyword evidence="1" id="KW-0175">Coiled coil</keyword>
<feature type="compositionally biased region" description="Polar residues" evidence="2">
    <location>
        <begin position="482"/>
        <end position="508"/>
    </location>
</feature>